<dbReference type="RefSeq" id="WP_043411789.1">
    <property type="nucleotide sequence ID" value="NZ_JPMI01000367.1"/>
</dbReference>
<reference evidence="2 3" key="1">
    <citation type="submission" date="2014-07" db="EMBL/GenBank/DDBJ databases">
        <title>Draft Genome Sequence of Gephyronic Acid Producer, Cystobacter violaceus Strain Cb vi76.</title>
        <authorList>
            <person name="Stevens D.C."/>
            <person name="Young J."/>
            <person name="Carmichael R."/>
            <person name="Tan J."/>
            <person name="Taylor R.E."/>
        </authorList>
    </citation>
    <scope>NUCLEOTIDE SEQUENCE [LARGE SCALE GENOMIC DNA]</scope>
    <source>
        <strain evidence="2 3">Cb vi76</strain>
    </source>
</reference>
<evidence type="ECO:0000313" key="3">
    <source>
        <dbReference type="Proteomes" id="UP000028547"/>
    </source>
</evidence>
<dbReference type="AlphaFoldDB" id="A0A084SGE5"/>
<evidence type="ECO:0000256" key="1">
    <source>
        <dbReference type="SAM" id="MobiDB-lite"/>
    </source>
</evidence>
<dbReference type="Proteomes" id="UP000028547">
    <property type="component" value="Unassembled WGS sequence"/>
</dbReference>
<name>A0A084SGE5_9BACT</name>
<proteinExistence type="predicted"/>
<sequence>MKTVTYERNGRTNTGAQAVRVERLRHLRVLEQGETVVERELTEEEIERLGPLVEEAERQPAPAVVEPVAGGPRGMAVSLAFEDEETPRVRLEAHAGQRARGDGTPYDELLEELDELLTEELHLRAPRHAHAVLPHELRVEE</sequence>
<organism evidence="2 3">
    <name type="scientific">Archangium violaceum Cb vi76</name>
    <dbReference type="NCBI Taxonomy" id="1406225"/>
    <lineage>
        <taxon>Bacteria</taxon>
        <taxon>Pseudomonadati</taxon>
        <taxon>Myxococcota</taxon>
        <taxon>Myxococcia</taxon>
        <taxon>Myxococcales</taxon>
        <taxon>Cystobacterineae</taxon>
        <taxon>Archangiaceae</taxon>
        <taxon>Archangium</taxon>
    </lineage>
</organism>
<accession>A0A084SGE5</accession>
<comment type="caution">
    <text evidence="2">The sequence shown here is derived from an EMBL/GenBank/DDBJ whole genome shotgun (WGS) entry which is preliminary data.</text>
</comment>
<dbReference type="EMBL" id="JPMI01000367">
    <property type="protein sequence ID" value="KFA87530.1"/>
    <property type="molecule type" value="Genomic_DNA"/>
</dbReference>
<gene>
    <name evidence="2" type="ORF">Q664_46715</name>
</gene>
<feature type="region of interest" description="Disordered" evidence="1">
    <location>
        <begin position="51"/>
        <end position="71"/>
    </location>
</feature>
<protein>
    <submittedName>
        <fullName evidence="2">Uncharacterized protein</fullName>
    </submittedName>
</protein>
<evidence type="ECO:0000313" key="2">
    <source>
        <dbReference type="EMBL" id="KFA87530.1"/>
    </source>
</evidence>